<dbReference type="EMBL" id="NOVD01000013">
    <property type="protein sequence ID" value="PCK25844.1"/>
    <property type="molecule type" value="Genomic_DNA"/>
</dbReference>
<gene>
    <name evidence="1" type="ORF">CHR55_19055</name>
</gene>
<proteinExistence type="predicted"/>
<evidence type="ECO:0000313" key="1">
    <source>
        <dbReference type="EMBL" id="PCK25844.1"/>
    </source>
</evidence>
<comment type="caution">
    <text evidence="1">The sequence shown here is derived from an EMBL/GenBank/DDBJ whole genome shotgun (WGS) entry which is preliminary data.</text>
</comment>
<sequence length="298" mass="33802">MRACQIPGKNESMNFGAYEVTGDLDSPGKLVYSFKDFPAVEDFRTHQDGDAVVYDGNSFRFALGVNEFTWSDAGDNIQLDAQRLGQTVTYSVPQQDGYEHPTMERSTMGKAVGRIGDDPVEGLFMIDLIYSRPDLTFGETMFTRKIHNYWMNWLIEYEDGELEGGFAWRGQPGSGFAAAHHYRDGVSHARADARIDVERTERGSMQEVTLSLGSDVRVRFEQQGSYDWPIHTQGVAVETLRDKKIKNSWNYSENFPLNWGLVEEYQTAYSNLYGRYPSLRGLLDGARVVDGKIVLERK</sequence>
<dbReference type="AlphaFoldDB" id="A0A2A5J8D5"/>
<protein>
    <submittedName>
        <fullName evidence="1">Uncharacterized protein</fullName>
    </submittedName>
</protein>
<name>A0A2A5J8D5_RHOSG</name>
<reference evidence="1 2" key="1">
    <citation type="submission" date="2017-07" db="EMBL/GenBank/DDBJ databases">
        <title>Draft sequence of Rhodococcus enclensis 23b-28.</title>
        <authorList>
            <person name="Besaury L."/>
            <person name="Sancelme M."/>
            <person name="Amato P."/>
            <person name="Lallement A."/>
            <person name="Delort A.-M."/>
        </authorList>
    </citation>
    <scope>NUCLEOTIDE SEQUENCE [LARGE SCALE GENOMIC DNA]</scope>
    <source>
        <strain evidence="1 2">23b-28</strain>
    </source>
</reference>
<organism evidence="1 2">
    <name type="scientific">Rhodococcus qingshengii</name>
    <dbReference type="NCBI Taxonomy" id="334542"/>
    <lineage>
        <taxon>Bacteria</taxon>
        <taxon>Bacillati</taxon>
        <taxon>Actinomycetota</taxon>
        <taxon>Actinomycetes</taxon>
        <taxon>Mycobacteriales</taxon>
        <taxon>Nocardiaceae</taxon>
        <taxon>Rhodococcus</taxon>
        <taxon>Rhodococcus erythropolis group</taxon>
    </lineage>
</organism>
<accession>A0A2A5J8D5</accession>
<dbReference type="Proteomes" id="UP000230886">
    <property type="component" value="Unassembled WGS sequence"/>
</dbReference>
<evidence type="ECO:0000313" key="2">
    <source>
        <dbReference type="Proteomes" id="UP000230886"/>
    </source>
</evidence>